<organism evidence="3 4">
    <name type="scientific">Schizopora paradoxa</name>
    <dbReference type="NCBI Taxonomy" id="27342"/>
    <lineage>
        <taxon>Eukaryota</taxon>
        <taxon>Fungi</taxon>
        <taxon>Dikarya</taxon>
        <taxon>Basidiomycota</taxon>
        <taxon>Agaricomycotina</taxon>
        <taxon>Agaricomycetes</taxon>
        <taxon>Hymenochaetales</taxon>
        <taxon>Schizoporaceae</taxon>
        <taxon>Schizopora</taxon>
    </lineage>
</organism>
<gene>
    <name evidence="3" type="ORF">SCHPADRAFT_904077</name>
</gene>
<dbReference type="InParanoid" id="A0A0H2RNQ6"/>
<sequence length="365" mass="40556">MPRVSGTYTALAAEHSERQRRRQQQQRPRRKVVILGGILGDLCLLLVARLFRFLLWPWYRVRDALIVTAYWTLDYFTDLLFWSLQLLSSMPASPSSHDVGHFNLAVKPETESSNSISLDTSSSTMTASASDAMDVTLVSPISEASDAADKKFISQELLENANPSWDFCSSSSSMTISMPSSPTTRRTNSLHLIISPPGSPRELDPHIDRHDPTHCLQSPFSEELRSGGASIDDFHATLMSAVSSELIEASSSFLREDLRIATHSPLNFRLSRELSPEHFPSPTFVTTSVPPSPRMTTGSPHRDRATHARRPGTNTRSSSMSTINHEDKENIAPTIESTSMQSETSPGSRRAPLRRGHLSFRSPRL</sequence>
<protein>
    <submittedName>
        <fullName evidence="3">Uncharacterized protein</fullName>
    </submittedName>
</protein>
<dbReference type="AlphaFoldDB" id="A0A0H2RNQ6"/>
<evidence type="ECO:0000313" key="4">
    <source>
        <dbReference type="Proteomes" id="UP000053477"/>
    </source>
</evidence>
<evidence type="ECO:0000256" key="1">
    <source>
        <dbReference type="SAM" id="MobiDB-lite"/>
    </source>
</evidence>
<dbReference type="Proteomes" id="UP000053477">
    <property type="component" value="Unassembled WGS sequence"/>
</dbReference>
<reference evidence="3 4" key="1">
    <citation type="submission" date="2015-04" db="EMBL/GenBank/DDBJ databases">
        <title>Complete genome sequence of Schizopora paradoxa KUC8140, a cosmopolitan wood degrader in East Asia.</title>
        <authorList>
            <consortium name="DOE Joint Genome Institute"/>
            <person name="Min B."/>
            <person name="Park H."/>
            <person name="Jang Y."/>
            <person name="Kim J.-J."/>
            <person name="Kim K.H."/>
            <person name="Pangilinan J."/>
            <person name="Lipzen A."/>
            <person name="Riley R."/>
            <person name="Grigoriev I.V."/>
            <person name="Spatafora J.W."/>
            <person name="Choi I.-G."/>
        </authorList>
    </citation>
    <scope>NUCLEOTIDE SEQUENCE [LARGE SCALE GENOMIC DNA]</scope>
    <source>
        <strain evidence="3 4">KUC8140</strain>
    </source>
</reference>
<feature type="compositionally biased region" description="Low complexity" evidence="1">
    <location>
        <begin position="280"/>
        <end position="289"/>
    </location>
</feature>
<accession>A0A0H2RNQ6</accession>
<keyword evidence="2" id="KW-0812">Transmembrane</keyword>
<feature type="compositionally biased region" description="Basic residues" evidence="1">
    <location>
        <begin position="351"/>
        <end position="365"/>
    </location>
</feature>
<evidence type="ECO:0000256" key="2">
    <source>
        <dbReference type="SAM" id="Phobius"/>
    </source>
</evidence>
<feature type="transmembrane region" description="Helical" evidence="2">
    <location>
        <begin position="32"/>
        <end position="52"/>
    </location>
</feature>
<name>A0A0H2RNQ6_9AGAM</name>
<feature type="compositionally biased region" description="Polar residues" evidence="1">
    <location>
        <begin position="312"/>
        <end position="323"/>
    </location>
</feature>
<proteinExistence type="predicted"/>
<feature type="compositionally biased region" description="Polar residues" evidence="1">
    <location>
        <begin position="335"/>
        <end position="347"/>
    </location>
</feature>
<keyword evidence="2" id="KW-0472">Membrane</keyword>
<keyword evidence="4" id="KW-1185">Reference proteome</keyword>
<keyword evidence="2" id="KW-1133">Transmembrane helix</keyword>
<evidence type="ECO:0000313" key="3">
    <source>
        <dbReference type="EMBL" id="KLO13489.1"/>
    </source>
</evidence>
<dbReference type="EMBL" id="KQ085958">
    <property type="protein sequence ID" value="KLO13489.1"/>
    <property type="molecule type" value="Genomic_DNA"/>
</dbReference>
<feature type="region of interest" description="Disordered" evidence="1">
    <location>
        <begin position="274"/>
        <end position="365"/>
    </location>
</feature>